<evidence type="ECO:0000313" key="1">
    <source>
        <dbReference type="EMBL" id="QNP49396.1"/>
    </source>
</evidence>
<dbReference type="RefSeq" id="WP_187724986.1">
    <property type="nucleotide sequence ID" value="NZ_CP060783.1"/>
</dbReference>
<accession>A0A7H0GM80</accession>
<sequence length="58" mass="6097">MLNQEIDAAAHGASADVILASSDAVNVPGLPKYSARQGMAFEINHLACHCSDCRELSP</sequence>
<proteinExistence type="predicted"/>
<gene>
    <name evidence="1" type="ORF">H9K75_04950</name>
</gene>
<organism evidence="1 2">
    <name type="scientific">Diaphorobacter aerolatus</name>
    <dbReference type="NCBI Taxonomy" id="1288495"/>
    <lineage>
        <taxon>Bacteria</taxon>
        <taxon>Pseudomonadati</taxon>
        <taxon>Pseudomonadota</taxon>
        <taxon>Betaproteobacteria</taxon>
        <taxon>Burkholderiales</taxon>
        <taxon>Comamonadaceae</taxon>
        <taxon>Diaphorobacter</taxon>
    </lineage>
</organism>
<name>A0A7H0GM80_9BURK</name>
<dbReference type="EMBL" id="CP060783">
    <property type="protein sequence ID" value="QNP49396.1"/>
    <property type="molecule type" value="Genomic_DNA"/>
</dbReference>
<evidence type="ECO:0000313" key="2">
    <source>
        <dbReference type="Proteomes" id="UP000516028"/>
    </source>
</evidence>
<dbReference type="KEGG" id="daer:H9K75_04950"/>
<reference evidence="1 2" key="1">
    <citation type="submission" date="2020-08" db="EMBL/GenBank/DDBJ databases">
        <title>Genome sequence of Diaphorobacter aerolatus KACC 16536T.</title>
        <authorList>
            <person name="Hyun D.-W."/>
            <person name="Bae J.-W."/>
        </authorList>
    </citation>
    <scope>NUCLEOTIDE SEQUENCE [LARGE SCALE GENOMIC DNA]</scope>
    <source>
        <strain evidence="1 2">KACC 16536</strain>
    </source>
</reference>
<dbReference type="AlphaFoldDB" id="A0A7H0GM80"/>
<dbReference type="Proteomes" id="UP000516028">
    <property type="component" value="Chromosome"/>
</dbReference>
<protein>
    <submittedName>
        <fullName evidence="1">Uncharacterized protein</fullName>
    </submittedName>
</protein>
<keyword evidence="2" id="KW-1185">Reference proteome</keyword>